<feature type="domain" description="THUMP" evidence="2">
    <location>
        <begin position="51"/>
        <end position="166"/>
    </location>
</feature>
<evidence type="ECO:0000313" key="4">
    <source>
        <dbReference type="Proteomes" id="UP001060414"/>
    </source>
</evidence>
<evidence type="ECO:0000259" key="2">
    <source>
        <dbReference type="PROSITE" id="PS51165"/>
    </source>
</evidence>
<organism evidence="3 4">
    <name type="scientific">Geoalkalibacter halelectricus</name>
    <dbReference type="NCBI Taxonomy" id="2847045"/>
    <lineage>
        <taxon>Bacteria</taxon>
        <taxon>Pseudomonadati</taxon>
        <taxon>Thermodesulfobacteriota</taxon>
        <taxon>Desulfuromonadia</taxon>
        <taxon>Desulfuromonadales</taxon>
        <taxon>Geoalkalibacteraceae</taxon>
        <taxon>Geoalkalibacter</taxon>
    </lineage>
</organism>
<dbReference type="InterPro" id="IPR004114">
    <property type="entry name" value="THUMP_dom"/>
</dbReference>
<dbReference type="Gene3D" id="3.30.2130.30">
    <property type="match status" value="1"/>
</dbReference>
<dbReference type="Proteomes" id="UP001060414">
    <property type="component" value="Chromosome"/>
</dbReference>
<evidence type="ECO:0000256" key="1">
    <source>
        <dbReference type="PROSITE-ProRule" id="PRU00529"/>
    </source>
</evidence>
<evidence type="ECO:0000313" key="3">
    <source>
        <dbReference type="EMBL" id="UWZ78619.1"/>
    </source>
</evidence>
<sequence>MWKFNIVATMAGAGRYRHMLEDLAPFGEFRRTEFLGVALGQVSDPLSMLETIRRERERKFYAFQDLGRIIPVERVFTFTPDTFGDLLKEMVPGFLERLAGKSFYVRLERRGHKGEIISPEIERDLDAFILAQLEARGAPGTIDFTHPEAILAVETLGDRCGLGLLTRDLMERYEVVRVG</sequence>
<dbReference type="SUPFAM" id="SSF143437">
    <property type="entry name" value="THUMP domain-like"/>
    <property type="match status" value="1"/>
</dbReference>
<name>A0ABY5ZLK6_9BACT</name>
<proteinExistence type="predicted"/>
<gene>
    <name evidence="3" type="ORF">L9S41_13135</name>
</gene>
<dbReference type="RefSeq" id="WP_260746975.1">
    <property type="nucleotide sequence ID" value="NZ_CP092109.1"/>
</dbReference>
<accession>A0ABY5ZLK6</accession>
<reference evidence="3" key="1">
    <citation type="journal article" date="2022" name="Environ. Microbiol.">
        <title>Geoalkalibacter halelectricus SAP #1 sp. nov. possessing extracellular electron transfer and mineral#reducing capabilities from a haloalkaline environment.</title>
        <authorList>
            <person name="Yadav S."/>
            <person name="Singh R."/>
            <person name="Sundharam S.S."/>
            <person name="Chaudhary S."/>
            <person name="Krishnamurthi S."/>
            <person name="Patil S.A."/>
        </authorList>
    </citation>
    <scope>NUCLEOTIDE SEQUENCE</scope>
    <source>
        <strain evidence="3">SAP-1</strain>
    </source>
</reference>
<keyword evidence="4" id="KW-1185">Reference proteome</keyword>
<protein>
    <submittedName>
        <fullName evidence="3">THUMP domain-containing protein</fullName>
    </submittedName>
</protein>
<dbReference type="SMART" id="SM00981">
    <property type="entry name" value="THUMP"/>
    <property type="match status" value="1"/>
</dbReference>
<dbReference type="PROSITE" id="PS51165">
    <property type="entry name" value="THUMP"/>
    <property type="match status" value="1"/>
</dbReference>
<keyword evidence="1" id="KW-0694">RNA-binding</keyword>
<dbReference type="EMBL" id="CP092109">
    <property type="protein sequence ID" value="UWZ78619.1"/>
    <property type="molecule type" value="Genomic_DNA"/>
</dbReference>
<dbReference type="Pfam" id="PF02926">
    <property type="entry name" value="THUMP"/>
    <property type="match status" value="1"/>
</dbReference>